<evidence type="ECO:0000259" key="2">
    <source>
        <dbReference type="PROSITE" id="PS00662"/>
    </source>
</evidence>
<proteinExistence type="inferred from homology"/>
<evidence type="ECO:0000313" key="3">
    <source>
        <dbReference type="EMBL" id="HEH81685.1"/>
    </source>
</evidence>
<dbReference type="InterPro" id="IPR001482">
    <property type="entry name" value="T2SS/T4SS_dom"/>
</dbReference>
<dbReference type="PANTHER" id="PTHR30486">
    <property type="entry name" value="TWITCHING MOTILITY PROTEIN PILT"/>
    <property type="match status" value="1"/>
</dbReference>
<dbReference type="EMBL" id="DSHZ01000338">
    <property type="protein sequence ID" value="HEO42606.1"/>
    <property type="molecule type" value="Genomic_DNA"/>
</dbReference>
<sequence length="369" mass="41046">MSEASAQEGKQSLLEMLKAMVQARASDIHLQAGAPPTIRVDGRLKPFTSRPLTPKDTEAIVRALLTPEQLEELEYRKEMDFAYTIPGVARFRCNLLRQRGSFGLVMRVVSEVIPSFEALGLPREVMEGLAAKERGLILVTGPTGSGKSTTLAALIDHINLHYAKNIITIEDPIEFLHKHKKSLVVQREVGLDTDSFYSGIKYAMRQDPDVILIGEMRDKETVEAALMAAQTGHLVLSTLHTLDAGRTINRIIEFFPLHEHQQVRILLAESLLGILSQRLLPRADGKGRVLALEVLIATPYVRELIKDEDKTPQIKEAMMEGSIHGMRTFDQHLVELYTQGLISLEDALSAATSPHEFRLLLTKATGQAY</sequence>
<evidence type="ECO:0000256" key="1">
    <source>
        <dbReference type="ARBA" id="ARBA00006611"/>
    </source>
</evidence>
<feature type="domain" description="Bacterial type II secretion system protein E" evidence="2">
    <location>
        <begin position="204"/>
        <end position="218"/>
    </location>
</feature>
<dbReference type="PROSITE" id="PS00662">
    <property type="entry name" value="T2SP_E"/>
    <property type="match status" value="1"/>
</dbReference>
<comment type="similarity">
    <text evidence="1">Belongs to the GSP E family.</text>
</comment>
<evidence type="ECO:0000313" key="4">
    <source>
        <dbReference type="EMBL" id="HEO42606.1"/>
    </source>
</evidence>
<gene>
    <name evidence="4" type="ORF">ENP09_07060</name>
    <name evidence="3" type="ORF">ENP73_01435</name>
</gene>
<dbReference type="NCBIfam" id="TIGR01420">
    <property type="entry name" value="pilT_fam"/>
    <property type="match status" value="1"/>
</dbReference>
<dbReference type="InterPro" id="IPR027417">
    <property type="entry name" value="P-loop_NTPase"/>
</dbReference>
<protein>
    <submittedName>
        <fullName evidence="3">Type IV pilus twitching motility protein PilT</fullName>
    </submittedName>
</protein>
<dbReference type="EMBL" id="DSKL01000059">
    <property type="protein sequence ID" value="HEH81685.1"/>
    <property type="molecule type" value="Genomic_DNA"/>
</dbReference>
<reference evidence="3" key="1">
    <citation type="journal article" date="2020" name="mSystems">
        <title>Genome- and Community-Level Interaction Insights into Carbon Utilization and Element Cycling Functions of Hydrothermarchaeota in Hydrothermal Sediment.</title>
        <authorList>
            <person name="Zhou Z."/>
            <person name="Liu Y."/>
            <person name="Xu W."/>
            <person name="Pan J."/>
            <person name="Luo Z.H."/>
            <person name="Li M."/>
        </authorList>
    </citation>
    <scope>NUCLEOTIDE SEQUENCE [LARGE SCALE GENOMIC DNA]</scope>
    <source>
        <strain evidence="4">SpSt-189</strain>
        <strain evidence="3">SpSt-246</strain>
    </source>
</reference>
<dbReference type="Pfam" id="PF00437">
    <property type="entry name" value="T2SSE"/>
    <property type="match status" value="1"/>
</dbReference>
<dbReference type="GO" id="GO:0016887">
    <property type="term" value="F:ATP hydrolysis activity"/>
    <property type="evidence" value="ECO:0007669"/>
    <property type="project" value="InterPro"/>
</dbReference>
<dbReference type="GO" id="GO:0005524">
    <property type="term" value="F:ATP binding"/>
    <property type="evidence" value="ECO:0007669"/>
    <property type="project" value="InterPro"/>
</dbReference>
<dbReference type="SUPFAM" id="SSF52540">
    <property type="entry name" value="P-loop containing nucleoside triphosphate hydrolases"/>
    <property type="match status" value="1"/>
</dbReference>
<organism evidence="3">
    <name type="scientific">Thermus islandicus</name>
    <dbReference type="NCBI Taxonomy" id="540988"/>
    <lineage>
        <taxon>Bacteria</taxon>
        <taxon>Thermotogati</taxon>
        <taxon>Deinococcota</taxon>
        <taxon>Deinococci</taxon>
        <taxon>Thermales</taxon>
        <taxon>Thermaceae</taxon>
        <taxon>Thermus</taxon>
    </lineage>
</organism>
<dbReference type="SMART" id="SM00382">
    <property type="entry name" value="AAA"/>
    <property type="match status" value="1"/>
</dbReference>
<dbReference type="Gene3D" id="3.40.50.300">
    <property type="entry name" value="P-loop containing nucleotide triphosphate hydrolases"/>
    <property type="match status" value="1"/>
</dbReference>
<accession>A0A7C2FVD0</accession>
<dbReference type="InterPro" id="IPR003593">
    <property type="entry name" value="AAA+_ATPase"/>
</dbReference>
<dbReference type="InterPro" id="IPR006321">
    <property type="entry name" value="PilT/PilU"/>
</dbReference>
<name>A0A7C2FVD0_9DEIN</name>
<comment type="caution">
    <text evidence="3">The sequence shown here is derived from an EMBL/GenBank/DDBJ whole genome shotgun (WGS) entry which is preliminary data.</text>
</comment>
<dbReference type="Gene3D" id="3.30.450.90">
    <property type="match status" value="1"/>
</dbReference>
<dbReference type="InterPro" id="IPR050921">
    <property type="entry name" value="T4SS_GSP_E_ATPase"/>
</dbReference>
<dbReference type="CDD" id="cd01131">
    <property type="entry name" value="PilT"/>
    <property type="match status" value="1"/>
</dbReference>
<dbReference type="PANTHER" id="PTHR30486:SF12">
    <property type="entry name" value="TYPE IV PILUS ATPASE PILU"/>
    <property type="match status" value="1"/>
</dbReference>
<dbReference type="AlphaFoldDB" id="A0A7C2FVD0"/>